<reference evidence="1 2" key="1">
    <citation type="submission" date="2015-03" db="EMBL/GenBank/DDBJ databases">
        <title>Genome sequence of Kiloniella sp. P1-1, isolated from the gut microflora of Pacific white shrimp, Penaeus vannamei.</title>
        <authorList>
            <person name="Shao Z."/>
            <person name="Wang L."/>
            <person name="Li X."/>
        </authorList>
    </citation>
    <scope>NUCLEOTIDE SEQUENCE [LARGE SCALE GENOMIC DNA]</scope>
    <source>
        <strain evidence="1 2">P1-1</strain>
    </source>
</reference>
<evidence type="ECO:0000313" key="1">
    <source>
        <dbReference type="EMBL" id="KKJ75445.1"/>
    </source>
</evidence>
<name>A0A0M2R618_9PROT</name>
<dbReference type="Gene3D" id="3.30.2000.30">
    <property type="match status" value="1"/>
</dbReference>
<keyword evidence="2" id="KW-1185">Reference proteome</keyword>
<protein>
    <recommendedName>
        <fullName evidence="3">DUF3168 domain-containing protein</fullName>
    </recommendedName>
</protein>
<dbReference type="Pfam" id="PF11367">
    <property type="entry name" value="Tail_completion_gp17"/>
    <property type="match status" value="1"/>
</dbReference>
<dbReference type="STRING" id="1549748.WH95_18565"/>
<dbReference type="OrthoDB" id="7630456at2"/>
<evidence type="ECO:0000313" key="2">
    <source>
        <dbReference type="Proteomes" id="UP000034491"/>
    </source>
</evidence>
<sequence>MADASWKVQEAIYAKLSADLSVNVYDNVPPEAQAPYVTIGDDTATDDSTKTDDGQQITLTIHAWSDYAGRKEVKELGAQIYASLHKQPLTVTGFDVREIRWVFGDTIREPDGHTYHGVQRFRIFVQG</sequence>
<accession>A0A0M2R618</accession>
<organism evidence="1 2">
    <name type="scientific">Kiloniella litopenaei</name>
    <dbReference type="NCBI Taxonomy" id="1549748"/>
    <lineage>
        <taxon>Bacteria</taxon>
        <taxon>Pseudomonadati</taxon>
        <taxon>Pseudomonadota</taxon>
        <taxon>Alphaproteobacteria</taxon>
        <taxon>Rhodospirillales</taxon>
        <taxon>Kiloniellaceae</taxon>
        <taxon>Kiloniella</taxon>
    </lineage>
</organism>
<evidence type="ECO:0008006" key="3">
    <source>
        <dbReference type="Google" id="ProtNLM"/>
    </source>
</evidence>
<dbReference type="AlphaFoldDB" id="A0A0M2R618"/>
<dbReference type="EMBL" id="LANI01000032">
    <property type="protein sequence ID" value="KKJ75445.1"/>
    <property type="molecule type" value="Genomic_DNA"/>
</dbReference>
<proteinExistence type="predicted"/>
<dbReference type="InterPro" id="IPR053745">
    <property type="entry name" value="Viral_Tail_Comp_sf"/>
</dbReference>
<dbReference type="Proteomes" id="UP000034491">
    <property type="component" value="Unassembled WGS sequence"/>
</dbReference>
<dbReference type="InterPro" id="IPR021508">
    <property type="entry name" value="Gp17-like"/>
</dbReference>
<gene>
    <name evidence="1" type="ORF">WH95_18565</name>
</gene>
<comment type="caution">
    <text evidence="1">The sequence shown here is derived from an EMBL/GenBank/DDBJ whole genome shotgun (WGS) entry which is preliminary data.</text>
</comment>
<dbReference type="RefSeq" id="WP_046509877.1">
    <property type="nucleotide sequence ID" value="NZ_LANI01000032.1"/>
</dbReference>